<proteinExistence type="predicted"/>
<dbReference type="EMBL" id="DYWV01000040">
    <property type="protein sequence ID" value="HJF39504.1"/>
    <property type="molecule type" value="Genomic_DNA"/>
</dbReference>
<dbReference type="InterPro" id="IPR011009">
    <property type="entry name" value="Kinase-like_dom_sf"/>
</dbReference>
<dbReference type="PANTHER" id="PTHR44167">
    <property type="entry name" value="OVARIAN-SPECIFIC SERINE/THREONINE-PROTEIN KINASE LOK-RELATED"/>
    <property type="match status" value="1"/>
</dbReference>
<organism evidence="2 3">
    <name type="scientific">Thomasclavelia spiroformis</name>
    <dbReference type="NCBI Taxonomy" id="29348"/>
    <lineage>
        <taxon>Bacteria</taxon>
        <taxon>Bacillati</taxon>
        <taxon>Bacillota</taxon>
        <taxon>Erysipelotrichia</taxon>
        <taxon>Erysipelotrichales</taxon>
        <taxon>Coprobacillaceae</taxon>
        <taxon>Thomasclavelia</taxon>
    </lineage>
</organism>
<dbReference type="SUPFAM" id="SSF56112">
    <property type="entry name" value="Protein kinase-like (PK-like)"/>
    <property type="match status" value="1"/>
</dbReference>
<dbReference type="AlphaFoldDB" id="A0A921KIN2"/>
<reference evidence="2" key="2">
    <citation type="submission" date="2021-09" db="EMBL/GenBank/DDBJ databases">
        <authorList>
            <person name="Gilroy R."/>
        </authorList>
    </citation>
    <scope>NUCLEOTIDE SEQUENCE</scope>
    <source>
        <strain evidence="2">CHK193-16274</strain>
    </source>
</reference>
<name>A0A921KIN2_9FIRM</name>
<dbReference type="Proteomes" id="UP000749320">
    <property type="component" value="Unassembled WGS sequence"/>
</dbReference>
<evidence type="ECO:0000313" key="2">
    <source>
        <dbReference type="EMBL" id="HJF39504.1"/>
    </source>
</evidence>
<keyword evidence="2" id="KW-0418">Kinase</keyword>
<dbReference type="PANTHER" id="PTHR44167:SF30">
    <property type="entry name" value="PHOSPHORYLASE KINASE"/>
    <property type="match status" value="1"/>
</dbReference>
<evidence type="ECO:0000259" key="1">
    <source>
        <dbReference type="PROSITE" id="PS50011"/>
    </source>
</evidence>
<protein>
    <submittedName>
        <fullName evidence="2">Protein kinase</fullName>
    </submittedName>
</protein>
<reference evidence="2" key="1">
    <citation type="journal article" date="2021" name="PeerJ">
        <title>Extensive microbial diversity within the chicken gut microbiome revealed by metagenomics and culture.</title>
        <authorList>
            <person name="Gilroy R."/>
            <person name="Ravi A."/>
            <person name="Getino M."/>
            <person name="Pursley I."/>
            <person name="Horton D.L."/>
            <person name="Alikhan N.F."/>
            <person name="Baker D."/>
            <person name="Gharbi K."/>
            <person name="Hall N."/>
            <person name="Watson M."/>
            <person name="Adriaenssens E.M."/>
            <person name="Foster-Nyarko E."/>
            <person name="Jarju S."/>
            <person name="Secka A."/>
            <person name="Antonio M."/>
            <person name="Oren A."/>
            <person name="Chaudhuri R.R."/>
            <person name="La Ragione R."/>
            <person name="Hildebrand F."/>
            <person name="Pallen M.J."/>
        </authorList>
    </citation>
    <scope>NUCLEOTIDE SEQUENCE</scope>
    <source>
        <strain evidence="2">CHK193-16274</strain>
    </source>
</reference>
<dbReference type="GO" id="GO:0004674">
    <property type="term" value="F:protein serine/threonine kinase activity"/>
    <property type="evidence" value="ECO:0007669"/>
    <property type="project" value="TreeGrafter"/>
</dbReference>
<dbReference type="SMART" id="SM00220">
    <property type="entry name" value="S_TKc"/>
    <property type="match status" value="1"/>
</dbReference>
<keyword evidence="2" id="KW-0808">Transferase</keyword>
<evidence type="ECO:0000313" key="3">
    <source>
        <dbReference type="Proteomes" id="UP000749320"/>
    </source>
</evidence>
<accession>A0A921KIN2</accession>
<feature type="domain" description="Protein kinase" evidence="1">
    <location>
        <begin position="41"/>
        <end position="275"/>
    </location>
</feature>
<sequence length="511" mass="59393">MENTVQFNNYDITNTLPRICENNSVQLRKTKFGKNTEINGFILVSPITCTFNSEVWYCNDYNGARCVMKITSQHSDDSAFQMIREIECDNLVPIEECGIIEESWFEVYPYYKNGHLESPIEIETIRKVILPDIINALNALHQCGIIHNDIKPTNLYWDDNMQKVLLGDFGSAILSKQRPNSFTPAYAAPELLLNDVCRRASDWCSVGLTLATLLTGKRMINADSVQMARKVWEKGIRFECDDYNFKRLINGMLFIEPRKRFGPNAAKKWCNNTSFGSEERKAILHKESDQDILTITFNNPDGIAADIEGLVKEIALHWDYSLFLFQQSKLDRFLSQFDRRWVDRCRELRKMPNSEDALFRLTFELTDYQSFVWRGVEYNSLLEMEDTWEENEIGAGDITTFLQRGNVSSILIISGAVKEKIEFVKRLENVSRVHPFEACAQLFQALRGDDGLIWGDFLFKDLNDVVEWLKQNENHLDETIDEFFKSKKFEAWFAYQGMDDVLEDIRRKCDK</sequence>
<dbReference type="PROSITE" id="PS50011">
    <property type="entry name" value="PROTEIN_KINASE_DOM"/>
    <property type="match status" value="1"/>
</dbReference>
<dbReference type="InterPro" id="IPR000719">
    <property type="entry name" value="Prot_kinase_dom"/>
</dbReference>
<dbReference type="GO" id="GO:0005524">
    <property type="term" value="F:ATP binding"/>
    <property type="evidence" value="ECO:0007669"/>
    <property type="project" value="InterPro"/>
</dbReference>
<comment type="caution">
    <text evidence="2">The sequence shown here is derived from an EMBL/GenBank/DDBJ whole genome shotgun (WGS) entry which is preliminary data.</text>
</comment>
<dbReference type="Gene3D" id="1.10.510.10">
    <property type="entry name" value="Transferase(Phosphotransferase) domain 1"/>
    <property type="match status" value="1"/>
</dbReference>
<gene>
    <name evidence="2" type="ORF">K8V91_01155</name>
</gene>
<dbReference type="Pfam" id="PF00069">
    <property type="entry name" value="Pkinase"/>
    <property type="match status" value="1"/>
</dbReference>